<reference evidence="4 5" key="1">
    <citation type="journal article" date="2019" name="Sci. Rep.">
        <title>Orb-weaving spider Araneus ventricosus genome elucidates the spidroin gene catalogue.</title>
        <authorList>
            <person name="Kono N."/>
            <person name="Nakamura H."/>
            <person name="Ohtoshi R."/>
            <person name="Moran D.A.P."/>
            <person name="Shinohara A."/>
            <person name="Yoshida Y."/>
            <person name="Fujiwara M."/>
            <person name="Mori M."/>
            <person name="Tomita M."/>
            <person name="Arakawa K."/>
        </authorList>
    </citation>
    <scope>NUCLEOTIDE SEQUENCE [LARGE SCALE GENOMIC DNA]</scope>
</reference>
<dbReference type="EMBL" id="BGPR01049491">
    <property type="protein sequence ID" value="GBO26483.1"/>
    <property type="molecule type" value="Genomic_DNA"/>
</dbReference>
<evidence type="ECO:0000313" key="3">
    <source>
        <dbReference type="EMBL" id="GBO26477.1"/>
    </source>
</evidence>
<dbReference type="EMBL" id="BGPR01049485">
    <property type="protein sequence ID" value="GBO26477.1"/>
    <property type="molecule type" value="Genomic_DNA"/>
</dbReference>
<dbReference type="Gene3D" id="3.30.420.10">
    <property type="entry name" value="Ribonuclease H-like superfamily/Ribonuclease H"/>
    <property type="match status" value="1"/>
</dbReference>
<evidence type="ECO:0000313" key="5">
    <source>
        <dbReference type="Proteomes" id="UP000499080"/>
    </source>
</evidence>
<evidence type="ECO:0000313" key="1">
    <source>
        <dbReference type="EMBL" id="GBO26464.1"/>
    </source>
</evidence>
<gene>
    <name evidence="4" type="ORF">AVEN_127213_1</name>
    <name evidence="2" type="ORF">AVEN_154711_1</name>
    <name evidence="1" type="ORF">AVEN_246845_1</name>
    <name evidence="3" type="ORF">AVEN_36337_1</name>
</gene>
<comment type="caution">
    <text evidence="4">The sequence shown here is derived from an EMBL/GenBank/DDBJ whole genome shotgun (WGS) entry which is preliminary data.</text>
</comment>
<dbReference type="Proteomes" id="UP000499080">
    <property type="component" value="Unassembled WGS sequence"/>
</dbReference>
<dbReference type="AlphaFoldDB" id="A0A4Y2VMC0"/>
<proteinExistence type="predicted"/>
<dbReference type="EMBL" id="BGPR01049481">
    <property type="protein sequence ID" value="GBO26470.1"/>
    <property type="molecule type" value="Genomic_DNA"/>
</dbReference>
<sequence>MGLMDMHCIYDDAGGNARVAATCTKTASQTDVCQVIHCLEDVRAYIYRIHHHNCTGRGGPVSWPPPSPDFISMDFYLWTCMESMVYDIRVTLVINLVSRIVEAVSGGG</sequence>
<evidence type="ECO:0000313" key="4">
    <source>
        <dbReference type="EMBL" id="GBO26483.1"/>
    </source>
</evidence>
<keyword evidence="5" id="KW-1185">Reference proteome</keyword>
<organism evidence="4 5">
    <name type="scientific">Araneus ventricosus</name>
    <name type="common">Orbweaver spider</name>
    <name type="synonym">Epeira ventricosa</name>
    <dbReference type="NCBI Taxonomy" id="182803"/>
    <lineage>
        <taxon>Eukaryota</taxon>
        <taxon>Metazoa</taxon>
        <taxon>Ecdysozoa</taxon>
        <taxon>Arthropoda</taxon>
        <taxon>Chelicerata</taxon>
        <taxon>Arachnida</taxon>
        <taxon>Araneae</taxon>
        <taxon>Araneomorphae</taxon>
        <taxon>Entelegynae</taxon>
        <taxon>Araneoidea</taxon>
        <taxon>Araneidae</taxon>
        <taxon>Araneus</taxon>
    </lineage>
</organism>
<name>A0A4Y2VMC0_ARAVE</name>
<accession>A0A4Y2VMC0</accession>
<dbReference type="GO" id="GO:0003676">
    <property type="term" value="F:nucleic acid binding"/>
    <property type="evidence" value="ECO:0007669"/>
    <property type="project" value="InterPro"/>
</dbReference>
<dbReference type="InterPro" id="IPR036397">
    <property type="entry name" value="RNaseH_sf"/>
</dbReference>
<protein>
    <submittedName>
        <fullName evidence="4">Uncharacterized protein</fullName>
    </submittedName>
</protein>
<evidence type="ECO:0000313" key="2">
    <source>
        <dbReference type="EMBL" id="GBO26470.1"/>
    </source>
</evidence>
<dbReference type="EMBL" id="BGPR01049475">
    <property type="protein sequence ID" value="GBO26464.1"/>
    <property type="molecule type" value="Genomic_DNA"/>
</dbReference>